<keyword evidence="1" id="KW-1133">Transmembrane helix</keyword>
<keyword evidence="1" id="KW-0472">Membrane</keyword>
<evidence type="ECO:0000313" key="2">
    <source>
        <dbReference type="EMBL" id="MBO0951459.1"/>
    </source>
</evidence>
<feature type="transmembrane region" description="Helical" evidence="1">
    <location>
        <begin position="113"/>
        <end position="132"/>
    </location>
</feature>
<dbReference type="InterPro" id="IPR021214">
    <property type="entry name" value="DUF2568"/>
</dbReference>
<protein>
    <submittedName>
        <fullName evidence="2">YrdB family protein</fullName>
    </submittedName>
</protein>
<reference evidence="2 3" key="1">
    <citation type="submission" date="2021-03" db="EMBL/GenBank/DDBJ databases">
        <title>Fibrella sp. HMF5405 genome sequencing and assembly.</title>
        <authorList>
            <person name="Kang H."/>
            <person name="Kim H."/>
            <person name="Bae S."/>
            <person name="Joh K."/>
        </authorList>
    </citation>
    <scope>NUCLEOTIDE SEQUENCE [LARGE SCALE GENOMIC DNA]</scope>
    <source>
        <strain evidence="2 3">HMF5405</strain>
    </source>
</reference>
<dbReference type="Pfam" id="PF10823">
    <property type="entry name" value="DUF2568"/>
    <property type="match status" value="1"/>
</dbReference>
<accession>A0ABS3JN74</accession>
<evidence type="ECO:0000313" key="3">
    <source>
        <dbReference type="Proteomes" id="UP000664628"/>
    </source>
</evidence>
<organism evidence="2 3">
    <name type="scientific">Fibrella forsythiae</name>
    <dbReference type="NCBI Taxonomy" id="2817061"/>
    <lineage>
        <taxon>Bacteria</taxon>
        <taxon>Pseudomonadati</taxon>
        <taxon>Bacteroidota</taxon>
        <taxon>Cytophagia</taxon>
        <taxon>Cytophagales</taxon>
        <taxon>Spirosomataceae</taxon>
        <taxon>Fibrella</taxon>
    </lineage>
</organism>
<keyword evidence="1" id="KW-0812">Transmembrane</keyword>
<keyword evidence="3" id="KW-1185">Reference proteome</keyword>
<evidence type="ECO:0000256" key="1">
    <source>
        <dbReference type="SAM" id="Phobius"/>
    </source>
</evidence>
<feature type="transmembrane region" description="Helical" evidence="1">
    <location>
        <begin position="88"/>
        <end position="107"/>
    </location>
</feature>
<proteinExistence type="predicted"/>
<comment type="caution">
    <text evidence="2">The sequence shown here is derived from an EMBL/GenBank/DDBJ whole genome shotgun (WGS) entry which is preliminary data.</text>
</comment>
<name>A0ABS3JN74_9BACT</name>
<gene>
    <name evidence="2" type="ORF">J2I46_22940</name>
</gene>
<dbReference type="RefSeq" id="WP_207331395.1">
    <property type="nucleotide sequence ID" value="NZ_JAFMYW010000007.1"/>
</dbReference>
<sequence>MVDFVCPESYRQRADFNLITYPAILYAGAQIIQKPAAFSLELVMIAPLSVKNSQSLSIKWLAGIGMPLVAIVLWGIFAAPRSAHRPPLPYQILFSWALFSMVGYMLYQTGHKTTAFVFCGLAFGSGLIAYFTER</sequence>
<dbReference type="EMBL" id="JAFMYW010000007">
    <property type="protein sequence ID" value="MBO0951459.1"/>
    <property type="molecule type" value="Genomic_DNA"/>
</dbReference>
<dbReference type="Proteomes" id="UP000664628">
    <property type="component" value="Unassembled WGS sequence"/>
</dbReference>
<feature type="transmembrane region" description="Helical" evidence="1">
    <location>
        <begin position="57"/>
        <end position="76"/>
    </location>
</feature>